<feature type="non-terminal residue" evidence="2">
    <location>
        <position position="1"/>
    </location>
</feature>
<feature type="compositionally biased region" description="Basic residues" evidence="1">
    <location>
        <begin position="192"/>
        <end position="219"/>
    </location>
</feature>
<dbReference type="AlphaFoldDB" id="A0A6J4UP42"/>
<proteinExistence type="predicted"/>
<feature type="compositionally biased region" description="Gly residues" evidence="1">
    <location>
        <begin position="226"/>
        <end position="236"/>
    </location>
</feature>
<organism evidence="2">
    <name type="scientific">uncultured Thermomicrobiales bacterium</name>
    <dbReference type="NCBI Taxonomy" id="1645740"/>
    <lineage>
        <taxon>Bacteria</taxon>
        <taxon>Pseudomonadati</taxon>
        <taxon>Thermomicrobiota</taxon>
        <taxon>Thermomicrobia</taxon>
        <taxon>Thermomicrobiales</taxon>
        <taxon>environmental samples</taxon>
    </lineage>
</organism>
<evidence type="ECO:0000313" key="2">
    <source>
        <dbReference type="EMBL" id="CAA9556556.1"/>
    </source>
</evidence>
<dbReference type="EMBL" id="CADCWE010000221">
    <property type="protein sequence ID" value="CAA9556556.1"/>
    <property type="molecule type" value="Genomic_DNA"/>
</dbReference>
<dbReference type="GO" id="GO:0008805">
    <property type="term" value="F:carbon-monoxide oxygenase activity"/>
    <property type="evidence" value="ECO:0007669"/>
    <property type="project" value="UniProtKB-EC"/>
</dbReference>
<feature type="compositionally biased region" description="Basic and acidic residues" evidence="1">
    <location>
        <begin position="131"/>
        <end position="148"/>
    </location>
</feature>
<feature type="non-terminal residue" evidence="2">
    <location>
        <position position="236"/>
    </location>
</feature>
<name>A0A6J4UP42_9BACT</name>
<evidence type="ECO:0000256" key="1">
    <source>
        <dbReference type="SAM" id="MobiDB-lite"/>
    </source>
</evidence>
<feature type="compositionally biased region" description="Basic residues" evidence="1">
    <location>
        <begin position="109"/>
        <end position="122"/>
    </location>
</feature>
<dbReference type="EC" id="1.2.5.3" evidence="2"/>
<accession>A0A6J4UP42</accession>
<protein>
    <submittedName>
        <fullName evidence="2">Aerobic carbon monoxide dehydrogenase (Quinone), medium chain</fullName>
        <ecNumber evidence="2">1.2.5.3</ecNumber>
    </submittedName>
</protein>
<feature type="region of interest" description="Disordered" evidence="1">
    <location>
        <begin position="1"/>
        <end position="236"/>
    </location>
</feature>
<feature type="compositionally biased region" description="Low complexity" evidence="1">
    <location>
        <begin position="10"/>
        <end position="40"/>
    </location>
</feature>
<sequence>EPHPVFVPQGRHAAGGDRPAPRARGGRQAPGRRPQPAAGDETATGPTRPPDRHRRVGRAAGRAGGRRHPRRRRPDDAPRPSFRPDPATALPAPGRGGAPGRRPPGPQSRHLRRLARPRRPGRRLPGLHPRAGGDHRRPGAERRADDPGRGVLPGVPDHGAGAGRSADRSPDPGPRGAHRQLVPEAGQPGLRVRGRWGRRRRPVGRGRHRRGGPDRRHRGGRECDPGDGGGGRAGRL</sequence>
<keyword evidence="2" id="KW-0560">Oxidoreductase</keyword>
<gene>
    <name evidence="2" type="ORF">AVDCRST_MAG73-3326</name>
</gene>
<reference evidence="2" key="1">
    <citation type="submission" date="2020-02" db="EMBL/GenBank/DDBJ databases">
        <authorList>
            <person name="Meier V. D."/>
        </authorList>
    </citation>
    <scope>NUCLEOTIDE SEQUENCE</scope>
    <source>
        <strain evidence="2">AVDCRST_MAG73</strain>
    </source>
</reference>